<organism evidence="1 2">
    <name type="scientific">Tetzosporium hominis</name>
    <dbReference type="NCBI Taxonomy" id="2020506"/>
    <lineage>
        <taxon>Bacteria</taxon>
        <taxon>Bacillati</taxon>
        <taxon>Bacillota</taxon>
        <taxon>Bacilli</taxon>
        <taxon>Bacillales</taxon>
        <taxon>Caryophanaceae</taxon>
        <taxon>Tetzosporium</taxon>
    </lineage>
</organism>
<dbReference type="RefSeq" id="WP_094944193.1">
    <property type="nucleotide sequence ID" value="NZ_NOKQ01000289.1"/>
</dbReference>
<sequence length="330" mass="37748">MFRKRGSRQVVSMDLHETVLRALVRPREDGADWTLYEAAVPAGYVEEDMIKDEMGFISWMKEQVSAWGIKREEVRYFVPDSAVMMKAFDHPDDVTSEGLKGYVQMELGRSIQLPFENPLLDVYDPVEGDKKATLFAAPAEEVMRFANILDDAGLDPTVADIRALSSIRYFTKRNYLKHEKSYLLVEWLMTGAVVTIFRDGLVEFLRYQPFEREMGTYKASEDGDDIRFTFSGDENDYRSQLVDQVTELERMMTFYRFSIHKGDIAVDEIISFGESPQLDYIDELLRDNPSFPQITTIRDEDVAKFYTGFGTSDVSLVGLALKGDVNESGN</sequence>
<evidence type="ECO:0008006" key="3">
    <source>
        <dbReference type="Google" id="ProtNLM"/>
    </source>
</evidence>
<reference evidence="1 2" key="1">
    <citation type="submission" date="2017-07" db="EMBL/GenBank/DDBJ databases">
        <title>Tetzosporium hominis gen.nov. sp.nov.</title>
        <authorList>
            <person name="Tetz G."/>
            <person name="Tetz V."/>
        </authorList>
    </citation>
    <scope>NUCLEOTIDE SEQUENCE [LARGE SCALE GENOMIC DNA]</scope>
    <source>
        <strain evidence="1 2">VT-49</strain>
    </source>
</reference>
<dbReference type="OrthoDB" id="2690797at2"/>
<keyword evidence="2" id="KW-1185">Reference proteome</keyword>
<proteinExistence type="predicted"/>
<dbReference type="AlphaFoldDB" id="A0A264W0I2"/>
<dbReference type="EMBL" id="NOKQ01000289">
    <property type="protein sequence ID" value="OZS77063.1"/>
    <property type="molecule type" value="Genomic_DNA"/>
</dbReference>
<evidence type="ECO:0000313" key="2">
    <source>
        <dbReference type="Proteomes" id="UP000217065"/>
    </source>
</evidence>
<accession>A0A264W0I2</accession>
<dbReference type="Proteomes" id="UP000217065">
    <property type="component" value="Unassembled WGS sequence"/>
</dbReference>
<comment type="caution">
    <text evidence="1">The sequence shown here is derived from an EMBL/GenBank/DDBJ whole genome shotgun (WGS) entry which is preliminary data.</text>
</comment>
<protein>
    <recommendedName>
        <fullName evidence="3">Pilus assembly protein PilM</fullName>
    </recommendedName>
</protein>
<evidence type="ECO:0000313" key="1">
    <source>
        <dbReference type="EMBL" id="OZS77063.1"/>
    </source>
</evidence>
<name>A0A264W0I2_9BACL</name>
<dbReference type="Gene3D" id="3.30.420.40">
    <property type="match status" value="1"/>
</dbReference>
<gene>
    <name evidence="1" type="ORF">CF394_13050</name>
</gene>